<dbReference type="RefSeq" id="WP_149887820.1">
    <property type="nucleotide sequence ID" value="NZ_CAUATG010000010.1"/>
</dbReference>
<dbReference type="InterPro" id="IPR011050">
    <property type="entry name" value="Pectin_lyase_fold/virulence"/>
</dbReference>
<evidence type="ECO:0000313" key="2">
    <source>
        <dbReference type="EMBL" id="KAA2366144.1"/>
    </source>
</evidence>
<dbReference type="InterPro" id="IPR057275">
    <property type="entry name" value="Beta-barrel_GLAA-B_I"/>
</dbReference>
<dbReference type="AlphaFoldDB" id="A0A5B3FY54"/>
<sequence>MKISRYILPILATAWIGSVSSRPFGDTLRMRDFGALPDSGEDASEALRKAVATIGKREIPTVLCFESGRYDFHAPEGQDDRVNIVARLRGIRDLIIDGGGAEFIAHGRLMLFLAEECERLTIRNFSLDWERPYITQASIVALGDGHVDLAIDRKRYPYHIEKGRIRFTDETWEREIDPESYSTAYDPQSGAVLYGTRDCPLSDRNAVFRGEAREIAPDTVRFFGTVDRPLPIGTELALYHGRYLSNAMTVVNCRNVRFEKIDLRHSPGMGVYGLRSENILLKAVCTVVNRSEKRRFSCAADAFHFTNCRGLIELDGCNCNGQGDDALNIHGIYARIVAVSKDRKQIELFGVRFPAERVFKADDEIWPIVRTTGSRGARNRIERIVRKSSKRLVVALREPLDKTFREDDFIENASWYANVSIHDCYFGRANRARGILLTTPGKVVVHNNRFMTAGTAILIEGDTDYWFESGAVCDMDIHDNLFENCGTSASNNGGSGWGEALISITPSFRPADESSPVYHRNIRIRNNRILTYDRPLLHARSVEGLQFVANCVEQTCDFPATAAQRQSFCLEGCRNVRIAENRFIGYGKPDFELIHMNPNNICHEKAK</sequence>
<organism evidence="2 3">
    <name type="scientific">Alistipes shahii</name>
    <dbReference type="NCBI Taxonomy" id="328814"/>
    <lineage>
        <taxon>Bacteria</taxon>
        <taxon>Pseudomonadati</taxon>
        <taxon>Bacteroidota</taxon>
        <taxon>Bacteroidia</taxon>
        <taxon>Bacteroidales</taxon>
        <taxon>Rikenellaceae</taxon>
        <taxon>Alistipes</taxon>
    </lineage>
</organism>
<evidence type="ECO:0000259" key="1">
    <source>
        <dbReference type="Pfam" id="PF23763"/>
    </source>
</evidence>
<dbReference type="InterPro" id="IPR012334">
    <property type="entry name" value="Pectin_lyas_fold"/>
</dbReference>
<proteinExistence type="predicted"/>
<dbReference type="Gene3D" id="2.160.20.10">
    <property type="entry name" value="Single-stranded right-handed beta-helix, Pectin lyase-like"/>
    <property type="match status" value="2"/>
</dbReference>
<name>A0A5B3FY54_9BACT</name>
<protein>
    <recommendedName>
        <fullName evidence="1">GLAA-B beta-barrel domain-containing protein</fullName>
    </recommendedName>
</protein>
<dbReference type="EMBL" id="VVXK01000027">
    <property type="protein sequence ID" value="KAA2366144.1"/>
    <property type="molecule type" value="Genomic_DNA"/>
</dbReference>
<dbReference type="Proteomes" id="UP000323567">
    <property type="component" value="Unassembled WGS sequence"/>
</dbReference>
<evidence type="ECO:0000313" key="3">
    <source>
        <dbReference type="Proteomes" id="UP000323567"/>
    </source>
</evidence>
<reference evidence="2 3" key="1">
    <citation type="journal article" date="2019" name="Nat. Med.">
        <title>A library of human gut bacterial isolates paired with longitudinal multiomics data enables mechanistic microbiome research.</title>
        <authorList>
            <person name="Poyet M."/>
            <person name="Groussin M."/>
            <person name="Gibbons S.M."/>
            <person name="Avila-Pacheco J."/>
            <person name="Jiang X."/>
            <person name="Kearney S.M."/>
            <person name="Perrotta A.R."/>
            <person name="Berdy B."/>
            <person name="Zhao S."/>
            <person name="Lieberman T.D."/>
            <person name="Swanson P.K."/>
            <person name="Smith M."/>
            <person name="Roesemann S."/>
            <person name="Alexander J.E."/>
            <person name="Rich S.A."/>
            <person name="Livny J."/>
            <person name="Vlamakis H."/>
            <person name="Clish C."/>
            <person name="Bullock K."/>
            <person name="Deik A."/>
            <person name="Scott J."/>
            <person name="Pierce K.A."/>
            <person name="Xavier R.J."/>
            <person name="Alm E.J."/>
        </authorList>
    </citation>
    <scope>NUCLEOTIDE SEQUENCE [LARGE SCALE GENOMIC DNA]</scope>
    <source>
        <strain evidence="2 3">BIOML-A2</strain>
    </source>
</reference>
<feature type="domain" description="GLAA-B beta-barrel" evidence="1">
    <location>
        <begin position="136"/>
        <end position="234"/>
    </location>
</feature>
<dbReference type="Pfam" id="PF23763">
    <property type="entry name" value="Beta-barrel_GLAA-B_I"/>
    <property type="match status" value="1"/>
</dbReference>
<dbReference type="SUPFAM" id="SSF51126">
    <property type="entry name" value="Pectin lyase-like"/>
    <property type="match status" value="1"/>
</dbReference>
<accession>A0A5B3FY54</accession>
<comment type="caution">
    <text evidence="2">The sequence shown here is derived from an EMBL/GenBank/DDBJ whole genome shotgun (WGS) entry which is preliminary data.</text>
</comment>
<gene>
    <name evidence="2" type="ORF">F2Y13_13795</name>
</gene>